<proteinExistence type="predicted"/>
<dbReference type="VEuPathDB" id="VectorBase:GAUT023785"/>
<dbReference type="EnsemblMetazoa" id="GAUT023785-RA">
    <property type="protein sequence ID" value="GAUT023785-PA"/>
    <property type="gene ID" value="GAUT023785"/>
</dbReference>
<name>A0A1A9V2N2_GLOAU</name>
<evidence type="ECO:0000313" key="2">
    <source>
        <dbReference type="Proteomes" id="UP000078200"/>
    </source>
</evidence>
<organism evidence="1 2">
    <name type="scientific">Glossina austeni</name>
    <name type="common">Savannah tsetse fly</name>
    <dbReference type="NCBI Taxonomy" id="7395"/>
    <lineage>
        <taxon>Eukaryota</taxon>
        <taxon>Metazoa</taxon>
        <taxon>Ecdysozoa</taxon>
        <taxon>Arthropoda</taxon>
        <taxon>Hexapoda</taxon>
        <taxon>Insecta</taxon>
        <taxon>Pterygota</taxon>
        <taxon>Neoptera</taxon>
        <taxon>Endopterygota</taxon>
        <taxon>Diptera</taxon>
        <taxon>Brachycera</taxon>
        <taxon>Muscomorpha</taxon>
        <taxon>Hippoboscoidea</taxon>
        <taxon>Glossinidae</taxon>
        <taxon>Glossina</taxon>
    </lineage>
</organism>
<accession>A0A1A9V2N2</accession>
<protein>
    <submittedName>
        <fullName evidence="1">Uncharacterized protein</fullName>
    </submittedName>
</protein>
<evidence type="ECO:0000313" key="1">
    <source>
        <dbReference type="EnsemblMetazoa" id="GAUT023785-PA"/>
    </source>
</evidence>
<dbReference type="AlphaFoldDB" id="A0A1A9V2N2"/>
<dbReference type="Proteomes" id="UP000078200">
    <property type="component" value="Unassembled WGS sequence"/>
</dbReference>
<keyword evidence="2" id="KW-1185">Reference proteome</keyword>
<sequence>MNVAAFAAVTLAGRACCLSRPGCYHLVIMQSHREWHSSSIGGVSYCRSVIFGFPTLACRVVGRWSWIPSALLYLWLSDVEKPDRWPGSCCNMVAVSLSGMAPSGLMRFCCIYSGKRCLWNVGDLIITTDAPPGAGLAVPFSGSFPSVVDGDGVQLIVDQQGLPVRGPCTLMFGIHSCNQPDRIISNP</sequence>
<reference evidence="1" key="1">
    <citation type="submission" date="2020-05" db="UniProtKB">
        <authorList>
            <consortium name="EnsemblMetazoa"/>
        </authorList>
    </citation>
    <scope>IDENTIFICATION</scope>
    <source>
        <strain evidence="1">TTRI</strain>
    </source>
</reference>